<sequence>MIFNQTPDLASAYILSAEDIGMQNPKERDRGNVLPSIVEITTQRA</sequence>
<dbReference type="HOGENOM" id="CLU_3207112_0_0_6"/>
<proteinExistence type="predicted"/>
<evidence type="ECO:0000313" key="2">
    <source>
        <dbReference type="Proteomes" id="UP000028493"/>
    </source>
</evidence>
<evidence type="ECO:0000313" key="1">
    <source>
        <dbReference type="EMBL" id="CDH24383.1"/>
    </source>
</evidence>
<accession>A0A077PTL7</accession>
<dbReference type="EMBL" id="CBSZ010000193">
    <property type="protein sequence ID" value="CDH24383.1"/>
    <property type="molecule type" value="Genomic_DNA"/>
</dbReference>
<dbReference type="Proteomes" id="UP000028493">
    <property type="component" value="Unassembled WGS sequence"/>
</dbReference>
<organism evidence="1 2">
    <name type="scientific">Xenorhabdus bovienii str. kraussei Becker Underwood</name>
    <dbReference type="NCBI Taxonomy" id="1398204"/>
    <lineage>
        <taxon>Bacteria</taxon>
        <taxon>Pseudomonadati</taxon>
        <taxon>Pseudomonadota</taxon>
        <taxon>Gammaproteobacteria</taxon>
        <taxon>Enterobacterales</taxon>
        <taxon>Morganellaceae</taxon>
        <taxon>Xenorhabdus</taxon>
    </lineage>
</organism>
<protein>
    <submittedName>
        <fullName evidence="1">Uncharacterized protein</fullName>
    </submittedName>
</protein>
<reference evidence="1" key="1">
    <citation type="submission" date="2013-07" db="EMBL/GenBank/DDBJ databases">
        <title>Sub-species coevolution in mutualistic symbiosis.</title>
        <authorList>
            <person name="Murfin K."/>
            <person name="Klassen J."/>
            <person name="Lee M."/>
            <person name="Forst S."/>
            <person name="Stock P."/>
            <person name="Goodrich-Blair H."/>
        </authorList>
    </citation>
    <scope>NUCLEOTIDE SEQUENCE [LARGE SCALE GENOMIC DNA]</scope>
    <source>
        <strain evidence="1">Kraussei Becker Underwood</strain>
    </source>
</reference>
<gene>
    <name evidence="1" type="ORF">XBKB1_2720001</name>
</gene>
<dbReference type="AlphaFoldDB" id="A0A077PTL7"/>
<comment type="caution">
    <text evidence="1">The sequence shown here is derived from an EMBL/GenBank/DDBJ whole genome shotgun (WGS) entry which is preliminary data.</text>
</comment>
<name>A0A077PTL7_XENBV</name>